<dbReference type="RefSeq" id="WP_055155854.1">
    <property type="nucleotide sequence ID" value="NZ_CYXR01000004.1"/>
</dbReference>
<feature type="signal peptide" evidence="1">
    <location>
        <begin position="1"/>
        <end position="28"/>
    </location>
</feature>
<accession>A0A173RQV1</accession>
<evidence type="ECO:0000313" key="3">
    <source>
        <dbReference type="Proteomes" id="UP000095727"/>
    </source>
</evidence>
<name>A0A173RQV1_9FIRM</name>
<organism evidence="2 3">
    <name type="scientific">Coprococcus comes</name>
    <dbReference type="NCBI Taxonomy" id="410072"/>
    <lineage>
        <taxon>Bacteria</taxon>
        <taxon>Bacillati</taxon>
        <taxon>Bacillota</taxon>
        <taxon>Clostridia</taxon>
        <taxon>Lachnospirales</taxon>
        <taxon>Lachnospiraceae</taxon>
        <taxon>Coprococcus</taxon>
    </lineage>
</organism>
<proteinExistence type="predicted"/>
<feature type="chain" id="PRO_5008010978" evidence="1">
    <location>
        <begin position="29"/>
        <end position="170"/>
    </location>
</feature>
<reference evidence="2 3" key="1">
    <citation type="submission" date="2015-09" db="EMBL/GenBank/DDBJ databases">
        <authorList>
            <consortium name="Pathogen Informatics"/>
        </authorList>
    </citation>
    <scope>NUCLEOTIDE SEQUENCE [LARGE SCALE GENOMIC DNA]</scope>
    <source>
        <strain evidence="2 3">2789STDY5834962</strain>
    </source>
</reference>
<protein>
    <submittedName>
        <fullName evidence="2">Iron Transport-associated domain</fullName>
    </submittedName>
</protein>
<evidence type="ECO:0000313" key="2">
    <source>
        <dbReference type="EMBL" id="CUM79979.1"/>
    </source>
</evidence>
<gene>
    <name evidence="2" type="ORF">ERS852574_00780</name>
</gene>
<dbReference type="Gene3D" id="2.60.40.1850">
    <property type="match status" value="1"/>
</dbReference>
<dbReference type="SUPFAM" id="SSF158911">
    <property type="entry name" value="NEAT domain-like"/>
    <property type="match status" value="1"/>
</dbReference>
<keyword evidence="1" id="KW-0732">Signal</keyword>
<dbReference type="AlphaFoldDB" id="A0A173RQV1"/>
<dbReference type="InterPro" id="IPR037250">
    <property type="entry name" value="NEAT_dom_sf"/>
</dbReference>
<evidence type="ECO:0000256" key="1">
    <source>
        <dbReference type="SAM" id="SignalP"/>
    </source>
</evidence>
<dbReference type="Proteomes" id="UP000095727">
    <property type="component" value="Unassembled WGS sequence"/>
</dbReference>
<sequence length="170" mass="18014">MKNKFVKKLAAVATVATMAMGMSVSAFAAAGDTTTLATNLYKDGKYNASAVDSNLSMGNGAVEDTTYVENSDGTYTVTLNFKSSFKAMGMKGYLKEVDVDTNQDGTFGNDDYEVVHLDGDSSKAVIGITFTTDSIPTINTKYDAKFSINVLNVMPVNAKGDIVILPGVTE</sequence>
<dbReference type="EMBL" id="CYXR01000004">
    <property type="protein sequence ID" value="CUM79979.1"/>
    <property type="molecule type" value="Genomic_DNA"/>
</dbReference>